<sequence length="197" mass="22372">METIGEGTFSVVKRAIWYHPGGSKIDVAVKILRDVSPSLVEDLEVEASHLLKLQHSNLIRLFGIVRPAMMVSFHFSRHSSAFQVFELCEGGELLTRLRDSSKPAPLVTLLLEYCLQIAKALTFLESKHVVHRDVAARNVLLSKDEKVCQYITLITRTTIRSSRKFAKTRIWAFQRMKIAKMSFLVKCSRSAFSGKYT</sequence>
<evidence type="ECO:0000259" key="4">
    <source>
        <dbReference type="PROSITE" id="PS50011"/>
    </source>
</evidence>
<dbReference type="AlphaFoldDB" id="A0A3P6QNM0"/>
<dbReference type="SMART" id="SM00219">
    <property type="entry name" value="TyrKc"/>
    <property type="match status" value="1"/>
</dbReference>
<dbReference type="PROSITE" id="PS00109">
    <property type="entry name" value="PROTEIN_KINASE_TYR"/>
    <property type="match status" value="1"/>
</dbReference>
<dbReference type="OrthoDB" id="635774at2759"/>
<dbReference type="Pfam" id="PF07714">
    <property type="entry name" value="PK_Tyr_Ser-Thr"/>
    <property type="match status" value="1"/>
</dbReference>
<keyword evidence="6" id="KW-1185">Reference proteome</keyword>
<dbReference type="PROSITE" id="PS50011">
    <property type="entry name" value="PROTEIN_KINASE_DOM"/>
    <property type="match status" value="1"/>
</dbReference>
<dbReference type="SUPFAM" id="SSF56112">
    <property type="entry name" value="Protein kinase-like (PK-like)"/>
    <property type="match status" value="1"/>
</dbReference>
<dbReference type="Proteomes" id="UP000271889">
    <property type="component" value="Unassembled WGS sequence"/>
</dbReference>
<reference evidence="5 6" key="1">
    <citation type="submission" date="2018-11" db="EMBL/GenBank/DDBJ databases">
        <authorList>
            <consortium name="Pathogen Informatics"/>
        </authorList>
    </citation>
    <scope>NUCLEOTIDE SEQUENCE [LARGE SCALE GENOMIC DNA]</scope>
</reference>
<dbReference type="GO" id="GO:0004713">
    <property type="term" value="F:protein tyrosine kinase activity"/>
    <property type="evidence" value="ECO:0007669"/>
    <property type="project" value="InterPro"/>
</dbReference>
<dbReference type="InterPro" id="IPR008266">
    <property type="entry name" value="Tyr_kinase_AS"/>
</dbReference>
<evidence type="ECO:0000256" key="2">
    <source>
        <dbReference type="ARBA" id="ARBA00022840"/>
    </source>
</evidence>
<dbReference type="InterPro" id="IPR000719">
    <property type="entry name" value="Prot_kinase_dom"/>
</dbReference>
<dbReference type="PANTHER" id="PTHR24418">
    <property type="entry name" value="TYROSINE-PROTEIN KINASE"/>
    <property type="match status" value="1"/>
</dbReference>
<dbReference type="GO" id="GO:0005524">
    <property type="term" value="F:ATP binding"/>
    <property type="evidence" value="ECO:0007669"/>
    <property type="project" value="UniProtKB-UniRule"/>
</dbReference>
<dbReference type="InterPro" id="IPR050198">
    <property type="entry name" value="Non-receptor_tyrosine_kinases"/>
</dbReference>
<dbReference type="EMBL" id="UYRV01001807">
    <property type="protein sequence ID" value="VDK47547.1"/>
    <property type="molecule type" value="Genomic_DNA"/>
</dbReference>
<dbReference type="InterPro" id="IPR020635">
    <property type="entry name" value="Tyr_kinase_cat_dom"/>
</dbReference>
<evidence type="ECO:0000313" key="6">
    <source>
        <dbReference type="Proteomes" id="UP000271889"/>
    </source>
</evidence>
<dbReference type="InterPro" id="IPR017441">
    <property type="entry name" value="Protein_kinase_ATP_BS"/>
</dbReference>
<evidence type="ECO:0000313" key="5">
    <source>
        <dbReference type="EMBL" id="VDK47547.1"/>
    </source>
</evidence>
<feature type="domain" description="Protein kinase" evidence="4">
    <location>
        <begin position="1"/>
        <end position="197"/>
    </location>
</feature>
<evidence type="ECO:0000256" key="1">
    <source>
        <dbReference type="ARBA" id="ARBA00022741"/>
    </source>
</evidence>
<keyword evidence="1 3" id="KW-0547">Nucleotide-binding</keyword>
<dbReference type="Gene3D" id="1.10.510.10">
    <property type="entry name" value="Transferase(Phosphotransferase) domain 1"/>
    <property type="match status" value="1"/>
</dbReference>
<evidence type="ECO:0000256" key="3">
    <source>
        <dbReference type="PROSITE-ProRule" id="PRU10141"/>
    </source>
</evidence>
<dbReference type="InterPro" id="IPR011009">
    <property type="entry name" value="Kinase-like_dom_sf"/>
</dbReference>
<dbReference type="InterPro" id="IPR001245">
    <property type="entry name" value="Ser-Thr/Tyr_kinase_cat_dom"/>
</dbReference>
<keyword evidence="2 3" id="KW-0067">ATP-binding</keyword>
<organism evidence="5 6">
    <name type="scientific">Cylicostephanus goldi</name>
    <name type="common">Nematode worm</name>
    <dbReference type="NCBI Taxonomy" id="71465"/>
    <lineage>
        <taxon>Eukaryota</taxon>
        <taxon>Metazoa</taxon>
        <taxon>Ecdysozoa</taxon>
        <taxon>Nematoda</taxon>
        <taxon>Chromadorea</taxon>
        <taxon>Rhabditida</taxon>
        <taxon>Rhabditina</taxon>
        <taxon>Rhabditomorpha</taxon>
        <taxon>Strongyloidea</taxon>
        <taxon>Strongylidae</taxon>
        <taxon>Cylicostephanus</taxon>
    </lineage>
</organism>
<dbReference type="PROSITE" id="PS00107">
    <property type="entry name" value="PROTEIN_KINASE_ATP"/>
    <property type="match status" value="1"/>
</dbReference>
<name>A0A3P6QNM0_CYLGO</name>
<protein>
    <recommendedName>
        <fullName evidence="4">Protein kinase domain-containing protein</fullName>
    </recommendedName>
</protein>
<gene>
    <name evidence="5" type="ORF">CGOC_LOCUS1057</name>
</gene>
<proteinExistence type="predicted"/>
<feature type="binding site" evidence="3">
    <location>
        <position position="30"/>
    </location>
    <ligand>
        <name>ATP</name>
        <dbReference type="ChEBI" id="CHEBI:30616"/>
    </ligand>
</feature>
<accession>A0A3P6QNM0</accession>